<dbReference type="GO" id="GO:0000786">
    <property type="term" value="C:nucleosome"/>
    <property type="evidence" value="ECO:0007669"/>
    <property type="project" value="InterPro"/>
</dbReference>
<keyword evidence="5" id="KW-0539">Nucleus</keyword>
<evidence type="ECO:0000256" key="7">
    <source>
        <dbReference type="SAM" id="MobiDB-lite"/>
    </source>
</evidence>
<proteinExistence type="predicted"/>
<sequence length="1159" mass="132224">MRANMGKKKKKITRASLKLKVWCYYCDGEFADEKILVEHQKDNHFKCHVCHDQLPTAGAMAAHVHQLHKETVTAVPNAKAGRESIGIVIYGMQGIPPDVLAAHYGEEAEEVPSKVATPDTPLTQPVGEVPEQLPVSYTPQSTIGAKQPISALPVPPAGSPPLASTTAPTPRPSQRKKLEHIKRLLESSNPSTCLHWEKIKEHFSKYTRTPDHPPYASMIQRAITELNEQGGSSEEAISKFIEAEYEDLPFAHAALLTCHLQKLVIKGEIVSTSANCYMLSFEDIYSLHKLKKENKRSKRCEQNRTYSRQRKFRRVQSQKQQKIEDSQEQNQVQQEMSERPEKQKQAEQRIELIEKQKKQGDAELNGEKNEVEELRLKVVEEQIVVEQDWEGNEEHDQMQEQQNHQHKELDLQQSQAVSETIDVTVEKNYQAERNNQAEKSSEIMEAENQNERGDEVSKEQNEVGEIRLKVVEEQIESEQGRETDDVHDQMQEWQNQQRKELNLQQSQVLSETVGLTIEENYQEKGSNPGKKSEVTEAEYRKEREDEVIEEPYHKELESKKLEKINQTTNSESEVRDEQAQFPEIHFEEIVEHINPERQHFEGTEEEKRLQEQKMEVCCQIFDLSNMLVKLIKKENDNIATVSTQNNVTGQKVDLSDSSHLQKEDLMELLKKTNKVEGKLIDIICSLNLEVSGNNKLMPKIRKQQELVEEHLLQTENPPSTGSETVLASTFQAEQQQQLDICGQVKVAADQRKVTSASVNLPTDSMQLVGKQEIELPSPKRPPQLERTLEELFEKPSKKLKLCDQQEVPKSQPRLMAISSCDSHDENGNAQLVIQRIETIQEDNSLTTGPNFKFSGEMAISGTEMEKSNLNVCVDSEQLKKYELCGPKRLLESQLVTSSLSVPRELLELNLEHQQQTSFSSKEKKSEFKQPENPIEGRHGENKTTLLEHQSQTQQQMVGQGQQTQLQTFSQMPSTSQLDTATSVAKQSDPAKLMQKRLRVGRPTESEPVATSVAKQFDPAKLMQKRQLRPRGGKPTASEPVANSVVKQLDRAKQMQKRQLRPRDGKPSESEPVLPILEADHDLSLVSLKSEQKKKSRSSTLKRAQEQQRNHHRLEKRLKSQPTEITDDSAIISQKHVKRRLQQRQLWPRGDDSSQSDSII</sequence>
<dbReference type="GO" id="GO:0006334">
    <property type="term" value="P:nucleosome assembly"/>
    <property type="evidence" value="ECO:0007669"/>
    <property type="project" value="InterPro"/>
</dbReference>
<feature type="compositionally biased region" description="Basic residues" evidence="7">
    <location>
        <begin position="1022"/>
        <end position="1031"/>
    </location>
</feature>
<evidence type="ECO:0000259" key="8">
    <source>
        <dbReference type="PROSITE" id="PS50808"/>
    </source>
</evidence>
<dbReference type="PANTHER" id="PTHR23215:SF0">
    <property type="entry name" value="BUB3-INTERACTING AND GLEBS MOTIF-CONTAINING PROTEIN ZNF207"/>
    <property type="match status" value="1"/>
</dbReference>
<dbReference type="InterPro" id="IPR005818">
    <property type="entry name" value="Histone_H1/H5_H15"/>
</dbReference>
<comment type="subcellular location">
    <subcellularLocation>
        <location evidence="1">Nucleus</location>
    </subcellularLocation>
</comment>
<dbReference type="Pfam" id="PF00538">
    <property type="entry name" value="Linker_histone"/>
    <property type="match status" value="1"/>
</dbReference>
<dbReference type="InterPro" id="IPR003656">
    <property type="entry name" value="Znf_BED"/>
</dbReference>
<dbReference type="InterPro" id="IPR036388">
    <property type="entry name" value="WH-like_DNA-bd_sf"/>
</dbReference>
<feature type="domain" description="H15" evidence="9">
    <location>
        <begin position="211"/>
        <end position="281"/>
    </location>
</feature>
<dbReference type="PANTHER" id="PTHR23215">
    <property type="entry name" value="ZINC FINGER PROTEIN 207"/>
    <property type="match status" value="1"/>
</dbReference>
<evidence type="ECO:0000256" key="4">
    <source>
        <dbReference type="ARBA" id="ARBA00022833"/>
    </source>
</evidence>
<feature type="compositionally biased region" description="Polar residues" evidence="7">
    <location>
        <begin position="491"/>
        <end position="500"/>
    </location>
</feature>
<dbReference type="GO" id="GO:0003677">
    <property type="term" value="F:DNA binding"/>
    <property type="evidence" value="ECO:0007669"/>
    <property type="project" value="InterPro"/>
</dbReference>
<feature type="compositionally biased region" description="Basic and acidic residues" evidence="7">
    <location>
        <begin position="530"/>
        <end position="563"/>
    </location>
</feature>
<feature type="region of interest" description="Disordered" evidence="7">
    <location>
        <begin position="971"/>
        <end position="1159"/>
    </location>
</feature>
<feature type="region of interest" description="Disordered" evidence="7">
    <location>
        <begin position="519"/>
        <end position="579"/>
    </location>
</feature>
<feature type="compositionally biased region" description="Basic and acidic residues" evidence="7">
    <location>
        <begin position="336"/>
        <end position="347"/>
    </location>
</feature>
<organism evidence="10">
    <name type="scientific">Citrus limon</name>
    <name type="common">Lemon</name>
    <name type="synonym">Citrus medica var. limon</name>
    <dbReference type="NCBI Taxonomy" id="2708"/>
    <lineage>
        <taxon>Eukaryota</taxon>
        <taxon>Viridiplantae</taxon>
        <taxon>Streptophyta</taxon>
        <taxon>Embryophyta</taxon>
        <taxon>Tracheophyta</taxon>
        <taxon>Spermatophyta</taxon>
        <taxon>Magnoliopsida</taxon>
        <taxon>eudicotyledons</taxon>
        <taxon>Gunneridae</taxon>
        <taxon>Pentapetalae</taxon>
        <taxon>rosids</taxon>
        <taxon>malvids</taxon>
        <taxon>Sapindales</taxon>
        <taxon>Rutaceae</taxon>
        <taxon>Aurantioideae</taxon>
        <taxon>Citrus</taxon>
    </lineage>
</organism>
<dbReference type="PROSITE" id="PS50808">
    <property type="entry name" value="ZF_BED"/>
    <property type="match status" value="1"/>
</dbReference>
<feature type="region of interest" description="Disordered" evidence="7">
    <location>
        <begin position="912"/>
        <end position="939"/>
    </location>
</feature>
<feature type="region of interest" description="Disordered" evidence="7">
    <location>
        <begin position="296"/>
        <end position="347"/>
    </location>
</feature>
<feature type="compositionally biased region" description="Basic and acidic residues" evidence="7">
    <location>
        <begin position="392"/>
        <end position="410"/>
    </location>
</feature>
<feature type="compositionally biased region" description="Polar residues" evidence="7">
    <location>
        <begin position="972"/>
        <end position="985"/>
    </location>
</feature>
<dbReference type="SMART" id="SM00355">
    <property type="entry name" value="ZnF_C2H2"/>
    <property type="match status" value="2"/>
</dbReference>
<keyword evidence="4" id="KW-0862">Zinc</keyword>
<protein>
    <submittedName>
        <fullName evidence="10">Zinc finger C2H2 type family protein</fullName>
    </submittedName>
</protein>
<dbReference type="PROSITE" id="PS51504">
    <property type="entry name" value="H15"/>
    <property type="match status" value="1"/>
</dbReference>
<feature type="region of interest" description="Disordered" evidence="7">
    <location>
        <begin position="431"/>
        <end position="500"/>
    </location>
</feature>
<feature type="compositionally biased region" description="Basic residues" evidence="7">
    <location>
        <begin position="307"/>
        <end position="316"/>
    </location>
</feature>
<dbReference type="EMBL" id="GFAY01000234">
    <property type="protein sequence ID" value="JAV45416.1"/>
    <property type="molecule type" value="Transcribed_RNA"/>
</dbReference>
<feature type="region of interest" description="Disordered" evidence="7">
    <location>
        <begin position="147"/>
        <end position="175"/>
    </location>
</feature>
<evidence type="ECO:0000256" key="3">
    <source>
        <dbReference type="ARBA" id="ARBA00022771"/>
    </source>
</evidence>
<feature type="compositionally biased region" description="Basic and acidic residues" evidence="7">
    <location>
        <begin position="449"/>
        <end position="490"/>
    </location>
</feature>
<dbReference type="CDD" id="cd20908">
    <property type="entry name" value="SUF4-like"/>
    <property type="match status" value="1"/>
</dbReference>
<dbReference type="CDD" id="cd00073">
    <property type="entry name" value="H15"/>
    <property type="match status" value="1"/>
</dbReference>
<evidence type="ECO:0000256" key="6">
    <source>
        <dbReference type="PROSITE-ProRule" id="PRU00027"/>
    </source>
</evidence>
<evidence type="ECO:0000256" key="1">
    <source>
        <dbReference type="ARBA" id="ARBA00004123"/>
    </source>
</evidence>
<evidence type="ECO:0000259" key="9">
    <source>
        <dbReference type="PROSITE" id="PS51504"/>
    </source>
</evidence>
<dbReference type="InterPro" id="IPR036390">
    <property type="entry name" value="WH_DNA-bd_sf"/>
</dbReference>
<keyword evidence="2" id="KW-0479">Metal-binding</keyword>
<name>A0A1S8AD53_CITLI</name>
<dbReference type="GO" id="GO:0005634">
    <property type="term" value="C:nucleus"/>
    <property type="evidence" value="ECO:0007669"/>
    <property type="project" value="UniProtKB-SubCell"/>
</dbReference>
<feature type="region of interest" description="Disordered" evidence="7">
    <location>
        <begin position="392"/>
        <end position="414"/>
    </location>
</feature>
<dbReference type="Gene3D" id="1.10.10.10">
    <property type="entry name" value="Winged helix-like DNA-binding domain superfamily/Winged helix DNA-binding domain"/>
    <property type="match status" value="1"/>
</dbReference>
<reference evidence="10" key="1">
    <citation type="submission" date="2016-12" db="EMBL/GenBank/DDBJ databases">
        <title>Transcriptomic, proteomic, and metabolomic analysis of Citrus limon response to graft inoculation by Candidatus Liberibacter asiaticus.</title>
        <authorList>
            <person name="Ramsey J."/>
            <person name="Chin E."/>
            <person name="Chavez J."/>
            <person name="Saha S."/>
            <person name="Mischuk D."/>
            <person name="Mahoney J."/>
            <person name="Mohr J."/>
            <person name="Robison F."/>
            <person name="Godfrey K."/>
            <person name="Levesque C."/>
            <person name="Foster L."/>
            <person name="Xu Y."/>
            <person name="Strickler S."/>
            <person name="Fernandez-Pozo N."/>
            <person name="Polek M.L."/>
            <person name="Giovannoni J."/>
            <person name="Mueller L.A."/>
            <person name="Slupsky C."/>
            <person name="Bruce J."/>
            <person name="Cilia M."/>
        </authorList>
    </citation>
    <scope>NUCLEOTIDE SEQUENCE</scope>
</reference>
<dbReference type="PROSITE" id="PS00028">
    <property type="entry name" value="ZINC_FINGER_C2H2_1"/>
    <property type="match status" value="2"/>
</dbReference>
<feature type="domain" description="BED-type" evidence="8">
    <location>
        <begin position="16"/>
        <end position="75"/>
    </location>
</feature>
<evidence type="ECO:0000313" key="10">
    <source>
        <dbReference type="EMBL" id="JAV45416.1"/>
    </source>
</evidence>
<keyword evidence="3 6" id="KW-0863">Zinc-finger</keyword>
<evidence type="ECO:0000256" key="2">
    <source>
        <dbReference type="ARBA" id="ARBA00022723"/>
    </source>
</evidence>
<dbReference type="SUPFAM" id="SSF46785">
    <property type="entry name" value="Winged helix' DNA-binding domain"/>
    <property type="match status" value="1"/>
</dbReference>
<evidence type="ECO:0000256" key="5">
    <source>
        <dbReference type="ARBA" id="ARBA00023242"/>
    </source>
</evidence>
<feature type="compositionally biased region" description="Basic and acidic residues" evidence="7">
    <location>
        <begin position="920"/>
        <end position="939"/>
    </location>
</feature>
<dbReference type="SMART" id="SM00526">
    <property type="entry name" value="H15"/>
    <property type="match status" value="1"/>
</dbReference>
<dbReference type="InterPro" id="IPR013087">
    <property type="entry name" value="Znf_C2H2_type"/>
</dbReference>
<accession>A0A1S8AD53</accession>
<dbReference type="AlphaFoldDB" id="A0A1S8AD53"/>
<dbReference type="GO" id="GO:0008270">
    <property type="term" value="F:zinc ion binding"/>
    <property type="evidence" value="ECO:0007669"/>
    <property type="project" value="UniProtKB-KW"/>
</dbReference>